<proteinExistence type="predicted"/>
<gene>
    <name evidence="1" type="ORF">SCBWM1_gp97</name>
</gene>
<keyword evidence="2" id="KW-1185">Reference proteome</keyword>
<dbReference type="Proteomes" id="UP000274731">
    <property type="component" value="Segment"/>
</dbReference>
<name>A0A3G1L3M3_9CAUD</name>
<dbReference type="EMBL" id="MG450654">
    <property type="protein sequence ID" value="ATW62781.1"/>
    <property type="molecule type" value="Genomic_DNA"/>
</dbReference>
<protein>
    <submittedName>
        <fullName evidence="1">Uncharacterized protein</fullName>
    </submittedName>
</protein>
<evidence type="ECO:0000313" key="1">
    <source>
        <dbReference type="EMBL" id="ATW62781.1"/>
    </source>
</evidence>
<evidence type="ECO:0000313" key="2">
    <source>
        <dbReference type="Proteomes" id="UP000274731"/>
    </source>
</evidence>
<reference evidence="1 2" key="1">
    <citation type="journal article" date="2018" name="Environ. Microbiol.">
        <title>Novel phage-host interactions and evolution as revealed by a cyanomyovirus isolated from an estuarine environment.</title>
        <authorList>
            <person name="Xu Y."/>
            <person name="Zhang R."/>
            <person name="Wang N."/>
            <person name="Cai L."/>
            <person name="Tong Y."/>
            <person name="Sun Q."/>
            <person name="Chen F."/>
            <person name="Jiao N."/>
        </authorList>
    </citation>
    <scope>NUCLEOTIDE SEQUENCE [LARGE SCALE GENOMIC DNA]</scope>
</reference>
<organism evidence="1 2">
    <name type="scientific">Synechococcus phage S-CBWM1</name>
    <dbReference type="NCBI Taxonomy" id="2053653"/>
    <lineage>
        <taxon>Viruses</taxon>
        <taxon>Duplodnaviria</taxon>
        <taxon>Heunggongvirae</taxon>
        <taxon>Uroviricota</taxon>
        <taxon>Caudoviricetes</taxon>
        <taxon>Aokuangvirus</taxon>
        <taxon>Aokuangvirus SCBWM1</taxon>
    </lineage>
</organism>
<sequence length="246" mass="25036">MATWSRVANSTDVIVSYGNITLSLPAGTQAGDLLVAGVSYRDEEPFSAPVGTSWVIAEQASNGNTSTFTNIGSGFVAWMIRGASAPSTTFTRTGGNVAIGVIEAYRDLDGGVISLVDSSIYEAPSATSGVGTGALTSTTSNNLVIPVFCGADDISANRFYATDPPTESSGITAFSGAFPNLDKFFLTKYAATTTGADAGIMMGSAVKTSIGSTGGIVGICGGNDRHVMAAMMFESYIPVTSVIIGG</sequence>
<accession>A0A3G1L3M3</accession>